<evidence type="ECO:0000256" key="1">
    <source>
        <dbReference type="ARBA" id="ARBA00022801"/>
    </source>
</evidence>
<proteinExistence type="predicted"/>
<sequence length="288" mass="31067">MDTFTHAGFVFDVTDTPPPPGSATPETVVLLHGFPEDRHCWDAITTTLTAAGYRVLAPDLRGYSPGARPAARSAYATARMTGDVYALADAAGAERFHLVGHDWGAALAWSVAAERPDRLISLTALSVPHPMAFARAMVTSSQALRSWYMAACQLPWLPELVLSAQGGRAMRQALVRAGLDAQSANRYAGRAAHRRDMRGPVNWYRGLPFALRRPVGAVDVPTLFCWGTADRYVTRAAAQACGRYVTGPYRYEPLDGGSHWLPEQASDRVAGLLADHLRASVTGVAGRP</sequence>
<dbReference type="PRINTS" id="PR00412">
    <property type="entry name" value="EPOXHYDRLASE"/>
</dbReference>
<evidence type="ECO:0000313" key="4">
    <source>
        <dbReference type="Proteomes" id="UP000215506"/>
    </source>
</evidence>
<dbReference type="PANTHER" id="PTHR43329">
    <property type="entry name" value="EPOXIDE HYDROLASE"/>
    <property type="match status" value="1"/>
</dbReference>
<dbReference type="AlphaFoldDB" id="A0A231HFN1"/>
<dbReference type="Pfam" id="PF00561">
    <property type="entry name" value="Abhydrolase_1"/>
    <property type="match status" value="1"/>
</dbReference>
<dbReference type="InterPro" id="IPR000639">
    <property type="entry name" value="Epox_hydrolase-like"/>
</dbReference>
<dbReference type="GO" id="GO:0018785">
    <property type="term" value="F:haloacetate dehalogenase activity"/>
    <property type="evidence" value="ECO:0007669"/>
    <property type="project" value="UniProtKB-EC"/>
</dbReference>
<reference evidence="3 4" key="1">
    <citation type="submission" date="2017-07" db="EMBL/GenBank/DDBJ databases">
        <title>First draft Genome Sequence of Nocardia cerradoensis isolated from human infection.</title>
        <authorList>
            <person name="Carrasco G."/>
        </authorList>
    </citation>
    <scope>NUCLEOTIDE SEQUENCE [LARGE SCALE GENOMIC DNA]</scope>
    <source>
        <strain evidence="3 4">CNM20130759</strain>
    </source>
</reference>
<keyword evidence="4" id="KW-1185">Reference proteome</keyword>
<name>A0A231HFN1_9NOCA</name>
<dbReference type="Gene3D" id="3.40.50.1820">
    <property type="entry name" value="alpha/beta hydrolase"/>
    <property type="match status" value="1"/>
</dbReference>
<dbReference type="RefSeq" id="WP_094024426.1">
    <property type="nucleotide sequence ID" value="NZ_NGAF01000001.1"/>
</dbReference>
<evidence type="ECO:0000313" key="3">
    <source>
        <dbReference type="EMBL" id="OXR47781.1"/>
    </source>
</evidence>
<evidence type="ECO:0000259" key="2">
    <source>
        <dbReference type="Pfam" id="PF00561"/>
    </source>
</evidence>
<organism evidence="3 4">
    <name type="scientific">Nocardia cerradoensis</name>
    <dbReference type="NCBI Taxonomy" id="85688"/>
    <lineage>
        <taxon>Bacteria</taxon>
        <taxon>Bacillati</taxon>
        <taxon>Actinomycetota</taxon>
        <taxon>Actinomycetes</taxon>
        <taxon>Mycobacteriales</taxon>
        <taxon>Nocardiaceae</taxon>
        <taxon>Nocardia</taxon>
    </lineage>
</organism>
<dbReference type="EMBL" id="NGAF01000001">
    <property type="protein sequence ID" value="OXR47781.1"/>
    <property type="molecule type" value="Genomic_DNA"/>
</dbReference>
<protein>
    <submittedName>
        <fullName evidence="3">Fluoroacetate dehalogenase</fullName>
        <ecNumber evidence="3">3.8.1.3</ecNumber>
    </submittedName>
</protein>
<dbReference type="SUPFAM" id="SSF53474">
    <property type="entry name" value="alpha/beta-Hydrolases"/>
    <property type="match status" value="1"/>
</dbReference>
<dbReference type="PRINTS" id="PR00111">
    <property type="entry name" value="ABHYDROLASE"/>
</dbReference>
<gene>
    <name evidence="3" type="primary">fac-dex</name>
    <name evidence="3" type="ORF">B7C42_00906</name>
</gene>
<dbReference type="Proteomes" id="UP000215506">
    <property type="component" value="Unassembled WGS sequence"/>
</dbReference>
<comment type="caution">
    <text evidence="3">The sequence shown here is derived from an EMBL/GenBank/DDBJ whole genome shotgun (WGS) entry which is preliminary data.</text>
</comment>
<dbReference type="InterPro" id="IPR029058">
    <property type="entry name" value="AB_hydrolase_fold"/>
</dbReference>
<accession>A0A231HFN1</accession>
<dbReference type="InterPro" id="IPR000073">
    <property type="entry name" value="AB_hydrolase_1"/>
</dbReference>
<dbReference type="EC" id="3.8.1.3" evidence="3"/>
<feature type="domain" description="AB hydrolase-1" evidence="2">
    <location>
        <begin position="27"/>
        <end position="262"/>
    </location>
</feature>
<keyword evidence="1 3" id="KW-0378">Hydrolase</keyword>